<reference evidence="5" key="1">
    <citation type="submission" date="2007-04" db="EMBL/GenBank/DDBJ databases">
        <title>Annotation of Pediculus humanus corporis strain USDA.</title>
        <authorList>
            <person name="Kirkness E."/>
            <person name="Hannick L."/>
            <person name="Hass B."/>
            <person name="Bruggner R."/>
            <person name="Lawson D."/>
            <person name="Bidwell S."/>
            <person name="Joardar V."/>
            <person name="Caler E."/>
            <person name="Walenz B."/>
            <person name="Inman J."/>
            <person name="Schobel S."/>
            <person name="Galinsky K."/>
            <person name="Amedeo P."/>
            <person name="Strausberg R."/>
        </authorList>
    </citation>
    <scope>NUCLEOTIDE SEQUENCE</scope>
    <source>
        <strain evidence="5">USDA</strain>
    </source>
</reference>
<keyword evidence="7" id="KW-1185">Reference proteome</keyword>
<dbReference type="GO" id="GO:0005634">
    <property type="term" value="C:nucleus"/>
    <property type="evidence" value="ECO:0007669"/>
    <property type="project" value="TreeGrafter"/>
</dbReference>
<dbReference type="STRING" id="121224.E0VDK0"/>
<dbReference type="EMBL" id="AAZO01001388">
    <property type="status" value="NOT_ANNOTATED_CDS"/>
    <property type="molecule type" value="Genomic_DNA"/>
</dbReference>
<dbReference type="eggNOG" id="KOG4468">
    <property type="taxonomic scope" value="Eukaryota"/>
</dbReference>
<dbReference type="GO" id="GO:0003677">
    <property type="term" value="F:DNA binding"/>
    <property type="evidence" value="ECO:0007669"/>
    <property type="project" value="UniProtKB-KW"/>
</dbReference>
<feature type="compositionally biased region" description="Low complexity" evidence="3">
    <location>
        <begin position="635"/>
        <end position="645"/>
    </location>
</feature>
<dbReference type="PANTHER" id="PTHR21677">
    <property type="entry name" value="CRAMPED PROTEIN"/>
    <property type="match status" value="1"/>
</dbReference>
<dbReference type="FunCoup" id="E0VDK0">
    <property type="interactions" value="407"/>
</dbReference>
<feature type="compositionally biased region" description="Polar residues" evidence="3">
    <location>
        <begin position="596"/>
        <end position="605"/>
    </location>
</feature>
<protein>
    <recommendedName>
        <fullName evidence="4">Myb-like domain-containing protein</fullName>
    </recommendedName>
</protein>
<evidence type="ECO:0000256" key="1">
    <source>
        <dbReference type="ARBA" id="ARBA00023125"/>
    </source>
</evidence>
<evidence type="ECO:0000256" key="2">
    <source>
        <dbReference type="ARBA" id="ARBA00023242"/>
    </source>
</evidence>
<keyword evidence="2" id="KW-0539">Nucleus</keyword>
<dbReference type="EMBL" id="AAZO01001387">
    <property type="status" value="NOT_ANNOTATED_CDS"/>
    <property type="molecule type" value="Genomic_DNA"/>
</dbReference>
<dbReference type="EnsemblMetazoa" id="PHUM117620-RA">
    <property type="protein sequence ID" value="PHUM117620-PA"/>
    <property type="gene ID" value="PHUM117620"/>
</dbReference>
<dbReference type="AlphaFoldDB" id="E0VDK0"/>
<dbReference type="Gene3D" id="1.10.10.60">
    <property type="entry name" value="Homeodomain-like"/>
    <property type="match status" value="1"/>
</dbReference>
<dbReference type="InParanoid" id="E0VDK0"/>
<dbReference type="EMBL" id="AAZO01001386">
    <property type="status" value="NOT_ANNOTATED_CDS"/>
    <property type="molecule type" value="Genomic_DNA"/>
</dbReference>
<dbReference type="GeneID" id="8238318"/>
<dbReference type="SMART" id="SM00717">
    <property type="entry name" value="SANT"/>
    <property type="match status" value="1"/>
</dbReference>
<evidence type="ECO:0000313" key="7">
    <source>
        <dbReference type="Proteomes" id="UP000009046"/>
    </source>
</evidence>
<keyword evidence="1" id="KW-0238">DNA-binding</keyword>
<gene>
    <name evidence="6" type="primary">8238318</name>
    <name evidence="5" type="ORF">Phum_PHUM117620</name>
</gene>
<sequence>MLAFEKVKNLYLERESELISKKSELKSKKIKAHNWSAQGKDIFFEALNECGKDFEAIQKYFAVKSKKKNGSDLIMKTKEQIRHFYYRTWAKISKHLKFPPDTKKQTQELYGLINYGEFRKKMGCVTEKTSLKLNELVITGFTHLRVKGKNVHIRTPRCRTLRRLNQLEECQDEIKLPSRILVELVPRCNDSWARVQSTAQNPCVQISVPLQYRLINLIQYFQKKWLPRHSKYPNAQVYISEVNLSQYLTSSRICLSSHEERLGRKGTCEAILKSLKAESRGRGRKCQKSEEKEIKKSIEKISVDSKKLDGDDVIKTEESKVNTKNSFLPEDKEIKSADMDILSPDLSNDEKPNFNFTFGGQTTFSNETEENNEVINNEITDEVRQNDCSTKTDKIPDFIEGLMKLQDRDEAIAKIRNGWHLENSHSLSLGDVYLMIGSDYKLQLDYWWKRKNESPESIVESNLNKLSSMLSKLIRLTKLTRVKTKPSCLCGHQRNDDIKVTARGRRPVVDSPLEPGNVHLMNKSRLDPEAFKAQLDKLTPRYCNRRGRGIAAKNVVVQRTLPLLPKANNGHAIVTLKLIPQTSQFSGEFMPVSLVTSGSGSVDSNEISRRRSEQPIAPKPPVPSSEKVINPPEHSLSPTPSVSSLLEDHDPMIASQSYGNIEGRRLVKC</sequence>
<proteinExistence type="predicted"/>
<dbReference type="InterPro" id="IPR001005">
    <property type="entry name" value="SANT/Myb"/>
</dbReference>
<dbReference type="RefSeq" id="XP_002424194.1">
    <property type="nucleotide sequence ID" value="XM_002424149.1"/>
</dbReference>
<dbReference type="InterPro" id="IPR055315">
    <property type="entry name" value="Cramped-like"/>
</dbReference>
<evidence type="ECO:0000259" key="4">
    <source>
        <dbReference type="SMART" id="SM00717"/>
    </source>
</evidence>
<dbReference type="EMBL" id="DS235078">
    <property type="protein sequence ID" value="EEB11456.1"/>
    <property type="molecule type" value="Genomic_DNA"/>
</dbReference>
<dbReference type="GO" id="GO:0007389">
    <property type="term" value="P:pattern specification process"/>
    <property type="evidence" value="ECO:0007669"/>
    <property type="project" value="TreeGrafter"/>
</dbReference>
<dbReference type="CTD" id="8238318"/>
<accession>E0VDK0</accession>
<name>E0VDK0_PEDHC</name>
<organism>
    <name type="scientific">Pediculus humanus subsp. corporis</name>
    <name type="common">Body louse</name>
    <dbReference type="NCBI Taxonomy" id="121224"/>
    <lineage>
        <taxon>Eukaryota</taxon>
        <taxon>Metazoa</taxon>
        <taxon>Ecdysozoa</taxon>
        <taxon>Arthropoda</taxon>
        <taxon>Hexapoda</taxon>
        <taxon>Insecta</taxon>
        <taxon>Pterygota</taxon>
        <taxon>Neoptera</taxon>
        <taxon>Paraneoptera</taxon>
        <taxon>Psocodea</taxon>
        <taxon>Troctomorpha</taxon>
        <taxon>Phthiraptera</taxon>
        <taxon>Anoplura</taxon>
        <taxon>Pediculidae</taxon>
        <taxon>Pediculus</taxon>
    </lineage>
</organism>
<evidence type="ECO:0000313" key="5">
    <source>
        <dbReference type="EMBL" id="EEB11456.1"/>
    </source>
</evidence>
<dbReference type="PANTHER" id="PTHR21677:SF1">
    <property type="entry name" value="PROTEIN CRAMPED-LIKE"/>
    <property type="match status" value="1"/>
</dbReference>
<feature type="domain" description="Myb-like" evidence="4">
    <location>
        <begin position="31"/>
        <end position="91"/>
    </location>
</feature>
<evidence type="ECO:0000256" key="3">
    <source>
        <dbReference type="SAM" id="MobiDB-lite"/>
    </source>
</evidence>
<dbReference type="KEGG" id="phu:Phum_PHUM117620"/>
<dbReference type="HOGENOM" id="CLU_026668_0_0_1"/>
<evidence type="ECO:0000313" key="6">
    <source>
        <dbReference type="EnsemblMetazoa" id="PHUM117620-PA"/>
    </source>
</evidence>
<reference evidence="6" key="3">
    <citation type="submission" date="2020-05" db="UniProtKB">
        <authorList>
            <consortium name="EnsemblMetazoa"/>
        </authorList>
    </citation>
    <scope>IDENTIFICATION</scope>
    <source>
        <strain evidence="6">USDA</strain>
    </source>
</reference>
<dbReference type="VEuPathDB" id="VectorBase:PHUM117620"/>
<dbReference type="GO" id="GO:0003682">
    <property type="term" value="F:chromatin binding"/>
    <property type="evidence" value="ECO:0007669"/>
    <property type="project" value="InterPro"/>
</dbReference>
<feature type="region of interest" description="Disordered" evidence="3">
    <location>
        <begin position="596"/>
        <end position="657"/>
    </location>
</feature>
<dbReference type="Proteomes" id="UP000009046">
    <property type="component" value="Unassembled WGS sequence"/>
</dbReference>
<reference evidence="5" key="2">
    <citation type="submission" date="2007-04" db="EMBL/GenBank/DDBJ databases">
        <title>The genome of the human body louse.</title>
        <authorList>
            <consortium name="The Human Body Louse Genome Consortium"/>
            <person name="Kirkness E."/>
            <person name="Walenz B."/>
            <person name="Hass B."/>
            <person name="Bruggner R."/>
            <person name="Strausberg R."/>
        </authorList>
    </citation>
    <scope>NUCLEOTIDE SEQUENCE</scope>
    <source>
        <strain evidence="5">USDA</strain>
    </source>
</reference>
<dbReference type="OrthoDB" id="515799at2759"/>